<evidence type="ECO:0000313" key="3">
    <source>
        <dbReference type="Proteomes" id="UP000037729"/>
    </source>
</evidence>
<organism evidence="2 3">
    <name type="scientific">Haloarcula rubripromontorii</name>
    <dbReference type="NCBI Taxonomy" id="1705562"/>
    <lineage>
        <taxon>Archaea</taxon>
        <taxon>Methanobacteriati</taxon>
        <taxon>Methanobacteriota</taxon>
        <taxon>Stenosarchaea group</taxon>
        <taxon>Halobacteria</taxon>
        <taxon>Halobacteriales</taxon>
        <taxon>Haloarculaceae</taxon>
        <taxon>Haloarcula</taxon>
    </lineage>
</organism>
<feature type="region of interest" description="Disordered" evidence="1">
    <location>
        <begin position="365"/>
        <end position="385"/>
    </location>
</feature>
<evidence type="ECO:0000256" key="1">
    <source>
        <dbReference type="SAM" id="MobiDB-lite"/>
    </source>
</evidence>
<dbReference type="EMBL" id="LIUF01000004">
    <property type="protein sequence ID" value="KOX92675.1"/>
    <property type="molecule type" value="Genomic_DNA"/>
</dbReference>
<dbReference type="OrthoDB" id="222669at2157"/>
<accession>A0A0M9AKH1</accession>
<keyword evidence="3" id="KW-1185">Reference proteome</keyword>
<dbReference type="PATRIC" id="fig|1705562.3.peg.3344"/>
<reference evidence="2 3" key="1">
    <citation type="submission" date="2015-08" db="EMBL/GenBank/DDBJ databases">
        <title>Genomes of Isolates from Cabo Rojo, PR.</title>
        <authorList>
            <person name="Sanchez-Nieves R.L."/>
            <person name="Montalvo-Rodriguez R."/>
        </authorList>
    </citation>
    <scope>NUCLEOTIDE SEQUENCE [LARGE SCALE GENOMIC DNA]</scope>
    <source>
        <strain evidence="2 3">SL3</strain>
    </source>
</reference>
<evidence type="ECO:0000313" key="2">
    <source>
        <dbReference type="EMBL" id="KOX92675.1"/>
    </source>
</evidence>
<dbReference type="Proteomes" id="UP000037729">
    <property type="component" value="Unassembled WGS sequence"/>
</dbReference>
<name>A0A0M9AKH1_9EURY</name>
<sequence>MDPNTQWRFTRAYDSGEVDGDELGTALRRYDGLDSDGKQEFDDMLARNGDDATKLAARTDSDTFDDIMSLGCGPGRSSLGGAGSLTDEAYYSVNAPSRSMAALASGSCLSDDDKADFRAGLAKASNDPDIDVEEDFSDAVDAVETLDGDSQQAAVDMVNDLGADGVRVTNGATDLGSRKHSVLTDSEVDDLLTSYDSYRNSDIATRDVADVQKDIDQIAESEVGGLDSAIKNGVNSDTQLKGLDQEVDITTDLMDNNDNVVVKDMSVDGDDGMSATIPGEGRRESEVDIDIESTDGRTIGVESKNQDYDSVPPVGDYRENLYDDLRNKFNVVSRNRDEMVIVTPTENPRSNDIISRAIEDADFADGFDPDSDLRFVSPDETSTIG</sequence>
<gene>
    <name evidence="2" type="ORF">AMS69_13750</name>
</gene>
<dbReference type="AlphaFoldDB" id="A0A0M9AKH1"/>
<feature type="region of interest" description="Disordered" evidence="1">
    <location>
        <begin position="264"/>
        <end position="285"/>
    </location>
</feature>
<protein>
    <submittedName>
        <fullName evidence="2">Uncharacterized protein</fullName>
    </submittedName>
</protein>
<comment type="caution">
    <text evidence="2">The sequence shown here is derived from an EMBL/GenBank/DDBJ whole genome shotgun (WGS) entry which is preliminary data.</text>
</comment>
<proteinExistence type="predicted"/>